<evidence type="ECO:0000256" key="4">
    <source>
        <dbReference type="ARBA" id="ARBA00022679"/>
    </source>
</evidence>
<keyword evidence="5" id="KW-0812">Transmembrane</keyword>
<comment type="similarity">
    <text evidence="2 5">Belongs to the glycosyltransferase 10 family.</text>
</comment>
<dbReference type="GO" id="GO:0032580">
    <property type="term" value="C:Golgi cisterna membrane"/>
    <property type="evidence" value="ECO:0007669"/>
    <property type="project" value="UniProtKB-SubCell"/>
</dbReference>
<protein>
    <recommendedName>
        <fullName evidence="5">Fucosyltransferase</fullName>
        <ecNumber evidence="5">2.4.1.-</ecNumber>
    </recommendedName>
</protein>
<keyword evidence="5" id="KW-0333">Golgi apparatus</keyword>
<name>F9WVL3_TRYVY</name>
<evidence type="ECO:0000256" key="3">
    <source>
        <dbReference type="ARBA" id="ARBA00022676"/>
    </source>
</evidence>
<organism evidence="7 8">
    <name type="scientific">Trypanosoma vivax (strain Y486)</name>
    <dbReference type="NCBI Taxonomy" id="1055687"/>
    <lineage>
        <taxon>Eukaryota</taxon>
        <taxon>Discoba</taxon>
        <taxon>Euglenozoa</taxon>
        <taxon>Kinetoplastea</taxon>
        <taxon>Metakinetoplastina</taxon>
        <taxon>Trypanosomatida</taxon>
        <taxon>Trypanosomatidae</taxon>
        <taxon>Trypanosoma</taxon>
        <taxon>Duttonella</taxon>
    </lineage>
</organism>
<keyword evidence="5" id="KW-0472">Membrane</keyword>
<keyword evidence="4 5" id="KW-0808">Transferase</keyword>
<evidence type="ECO:0000313" key="8">
    <source>
        <dbReference type="Proteomes" id="UP000009027"/>
    </source>
</evidence>
<dbReference type="InterPro" id="IPR001503">
    <property type="entry name" value="Glyco_trans_10"/>
</dbReference>
<dbReference type="AlphaFoldDB" id="F9WVL3"/>
<feature type="domain" description="Fucosyltransferase C-terminal" evidence="6">
    <location>
        <begin position="119"/>
        <end position="229"/>
    </location>
</feature>
<feature type="non-terminal residue" evidence="7">
    <location>
        <position position="1"/>
    </location>
</feature>
<dbReference type="InterPro" id="IPR038577">
    <property type="entry name" value="GT10-like_C_sf"/>
</dbReference>
<sequence>TNKRFNCHMRGNRTDEQYEVADILVNHRRVLPVHRRGGPPYLTLLYSGESKESLGYYGTESYLRRHDMVISCHHYRKHYYTWARQHAKLFASIVEGNRARPVPEEQLWDEWASRLSAVAVFSSSSAAHRGEFVDELSMHYPVHSYGRFMRTNATPAECSHLEDRYELKMCVLRNYKYAIALENTEENDYVTEKVYHALLAGSIPIYWGAPNVDEFVPMGSGSIINVKDFLPGRLGRRGNWSAGNVSEEVGRFAAHLSRLEHDEAAVKHMLAWRTATDERTWGRKFLDNLHHEDPTCAACAEALVKPNRVAQR</sequence>
<dbReference type="Pfam" id="PF00852">
    <property type="entry name" value="Glyco_transf_10"/>
    <property type="match status" value="1"/>
</dbReference>
<comment type="pathway">
    <text evidence="1">Protein modification; protein glycosylation.</text>
</comment>
<evidence type="ECO:0000256" key="1">
    <source>
        <dbReference type="ARBA" id="ARBA00004922"/>
    </source>
</evidence>
<reference evidence="7 8" key="1">
    <citation type="journal article" date="2012" name="Proc. Natl. Acad. Sci. U.S.A.">
        <title>Antigenic diversity is generated by distinct evolutionary mechanisms in African trypanosome species.</title>
        <authorList>
            <person name="Jackson A.P."/>
            <person name="Berry A."/>
            <person name="Aslett M."/>
            <person name="Allison H.C."/>
            <person name="Burton P."/>
            <person name="Vavrova-Anderson J."/>
            <person name="Brown R."/>
            <person name="Browne H."/>
            <person name="Corton N."/>
            <person name="Hauser H."/>
            <person name="Gamble J."/>
            <person name="Gilderthorp R."/>
            <person name="Marcello L."/>
            <person name="McQuillan J."/>
            <person name="Otto T.D."/>
            <person name="Quail M.A."/>
            <person name="Sanders M.J."/>
            <person name="van Tonder A."/>
            <person name="Ginger M.L."/>
            <person name="Field M.C."/>
            <person name="Barry J.D."/>
            <person name="Hertz-Fowler C."/>
            <person name="Berriman M."/>
        </authorList>
    </citation>
    <scope>NUCLEOTIDE SEQUENCE</scope>
    <source>
        <strain evidence="7 8">Y486</strain>
    </source>
</reference>
<dbReference type="VEuPathDB" id="TriTrypDB:TvY486_0045400"/>
<accession>F9WVL3</accession>
<evidence type="ECO:0000256" key="2">
    <source>
        <dbReference type="ARBA" id="ARBA00008919"/>
    </source>
</evidence>
<proteinExistence type="inferred from homology"/>
<keyword evidence="8" id="KW-1185">Reference proteome</keyword>
<dbReference type="UniPathway" id="UPA00378"/>
<dbReference type="Proteomes" id="UP000009027">
    <property type="component" value="Unassembled WGS sequence"/>
</dbReference>
<feature type="non-terminal residue" evidence="7">
    <location>
        <position position="312"/>
    </location>
</feature>
<dbReference type="EMBL" id="CAEX01008018">
    <property type="protein sequence ID" value="CCD21621.1"/>
    <property type="molecule type" value="Genomic_DNA"/>
</dbReference>
<gene>
    <name evidence="7" type="ORF">TvY486_0045400</name>
</gene>
<dbReference type="PANTHER" id="PTHR11929">
    <property type="entry name" value="ALPHA- 1,3 -FUCOSYLTRANSFERASE"/>
    <property type="match status" value="1"/>
</dbReference>
<dbReference type="EC" id="2.4.1.-" evidence="5"/>
<evidence type="ECO:0000259" key="6">
    <source>
        <dbReference type="Pfam" id="PF00852"/>
    </source>
</evidence>
<dbReference type="PANTHER" id="PTHR11929:SF194">
    <property type="entry name" value="ALPHA-(1,3)-FUCOSYLTRANSFERASE 10"/>
    <property type="match status" value="1"/>
</dbReference>
<dbReference type="InterPro" id="IPR055270">
    <property type="entry name" value="Glyco_tran_10_C"/>
</dbReference>
<dbReference type="GO" id="GO:0046920">
    <property type="term" value="F:alpha-(1-&gt;3)-fucosyltransferase activity"/>
    <property type="evidence" value="ECO:0007669"/>
    <property type="project" value="TreeGrafter"/>
</dbReference>
<keyword evidence="3 5" id="KW-0328">Glycosyltransferase</keyword>
<evidence type="ECO:0000313" key="7">
    <source>
        <dbReference type="EMBL" id="CCD21621.1"/>
    </source>
</evidence>
<dbReference type="SUPFAM" id="SSF53756">
    <property type="entry name" value="UDP-Glycosyltransferase/glycogen phosphorylase"/>
    <property type="match status" value="1"/>
</dbReference>
<dbReference type="Gene3D" id="3.40.50.11660">
    <property type="entry name" value="Glycosyl transferase family 10, C-terminal domain"/>
    <property type="match status" value="1"/>
</dbReference>
<comment type="subcellular location">
    <subcellularLocation>
        <location evidence="5">Golgi apparatus</location>
        <location evidence="5">Golgi stack membrane</location>
        <topology evidence="5">Single-pass type II membrane protein</topology>
    </subcellularLocation>
</comment>
<evidence type="ECO:0000256" key="5">
    <source>
        <dbReference type="RuleBase" id="RU003832"/>
    </source>
</evidence>